<name>A0ACB8TC92_9AGAM</name>
<evidence type="ECO:0000313" key="2">
    <source>
        <dbReference type="Proteomes" id="UP000814140"/>
    </source>
</evidence>
<organism evidence="1 2">
    <name type="scientific">Artomyces pyxidatus</name>
    <dbReference type="NCBI Taxonomy" id="48021"/>
    <lineage>
        <taxon>Eukaryota</taxon>
        <taxon>Fungi</taxon>
        <taxon>Dikarya</taxon>
        <taxon>Basidiomycota</taxon>
        <taxon>Agaricomycotina</taxon>
        <taxon>Agaricomycetes</taxon>
        <taxon>Russulales</taxon>
        <taxon>Auriscalpiaceae</taxon>
        <taxon>Artomyces</taxon>
    </lineage>
</organism>
<reference evidence="1" key="1">
    <citation type="submission" date="2021-03" db="EMBL/GenBank/DDBJ databases">
        <authorList>
            <consortium name="DOE Joint Genome Institute"/>
            <person name="Ahrendt S."/>
            <person name="Looney B.P."/>
            <person name="Miyauchi S."/>
            <person name="Morin E."/>
            <person name="Drula E."/>
            <person name="Courty P.E."/>
            <person name="Chicoki N."/>
            <person name="Fauchery L."/>
            <person name="Kohler A."/>
            <person name="Kuo A."/>
            <person name="Labutti K."/>
            <person name="Pangilinan J."/>
            <person name="Lipzen A."/>
            <person name="Riley R."/>
            <person name="Andreopoulos W."/>
            <person name="He G."/>
            <person name="Johnson J."/>
            <person name="Barry K.W."/>
            <person name="Grigoriev I.V."/>
            <person name="Nagy L."/>
            <person name="Hibbett D."/>
            <person name="Henrissat B."/>
            <person name="Matheny P.B."/>
            <person name="Labbe J."/>
            <person name="Martin F."/>
        </authorList>
    </citation>
    <scope>NUCLEOTIDE SEQUENCE</scope>
    <source>
        <strain evidence="1">HHB10654</strain>
    </source>
</reference>
<accession>A0ACB8TC92</accession>
<proteinExistence type="predicted"/>
<protein>
    <submittedName>
        <fullName evidence="1">Uncharacterized protein</fullName>
    </submittedName>
</protein>
<sequence length="151" mass="16318">MRTALYTLLARESAENSTARDRVRCRNAAAPPAGDCGVEYLGVIGRVGRSASTEPQIGAHSAMTARIGCPCVSLNVLPIPWAGFDGYPTGAIFWATGYLSQSSARAPARTHSILPPRSAYVVSCRLRVLRHEELPNVPMQVTHSPENCIWL</sequence>
<evidence type="ECO:0000313" key="1">
    <source>
        <dbReference type="EMBL" id="KAI0065821.1"/>
    </source>
</evidence>
<comment type="caution">
    <text evidence="1">The sequence shown here is derived from an EMBL/GenBank/DDBJ whole genome shotgun (WGS) entry which is preliminary data.</text>
</comment>
<dbReference type="Proteomes" id="UP000814140">
    <property type="component" value="Unassembled WGS sequence"/>
</dbReference>
<dbReference type="EMBL" id="MU277194">
    <property type="protein sequence ID" value="KAI0065821.1"/>
    <property type="molecule type" value="Genomic_DNA"/>
</dbReference>
<gene>
    <name evidence="1" type="ORF">BV25DRAFT_1597845</name>
</gene>
<reference evidence="1" key="2">
    <citation type="journal article" date="2022" name="New Phytol.">
        <title>Evolutionary transition to the ectomycorrhizal habit in the genomes of a hyperdiverse lineage of mushroom-forming fungi.</title>
        <authorList>
            <person name="Looney B."/>
            <person name="Miyauchi S."/>
            <person name="Morin E."/>
            <person name="Drula E."/>
            <person name="Courty P.E."/>
            <person name="Kohler A."/>
            <person name="Kuo A."/>
            <person name="LaButti K."/>
            <person name="Pangilinan J."/>
            <person name="Lipzen A."/>
            <person name="Riley R."/>
            <person name="Andreopoulos W."/>
            <person name="He G."/>
            <person name="Johnson J."/>
            <person name="Nolan M."/>
            <person name="Tritt A."/>
            <person name="Barry K.W."/>
            <person name="Grigoriev I.V."/>
            <person name="Nagy L.G."/>
            <person name="Hibbett D."/>
            <person name="Henrissat B."/>
            <person name="Matheny P.B."/>
            <person name="Labbe J."/>
            <person name="Martin F.M."/>
        </authorList>
    </citation>
    <scope>NUCLEOTIDE SEQUENCE</scope>
    <source>
        <strain evidence="1">HHB10654</strain>
    </source>
</reference>
<keyword evidence="2" id="KW-1185">Reference proteome</keyword>